<comment type="caution">
    <text evidence="2">The sequence shown here is derived from an EMBL/GenBank/DDBJ whole genome shotgun (WGS) entry which is preliminary data.</text>
</comment>
<dbReference type="EMBL" id="JACVVK020000414">
    <property type="protein sequence ID" value="KAK7475135.1"/>
    <property type="molecule type" value="Genomic_DNA"/>
</dbReference>
<dbReference type="Proteomes" id="UP001519460">
    <property type="component" value="Unassembled WGS sequence"/>
</dbReference>
<reference evidence="2 3" key="1">
    <citation type="journal article" date="2023" name="Sci. Data">
        <title>Genome assembly of the Korean intertidal mud-creeper Batillaria attramentaria.</title>
        <authorList>
            <person name="Patra A.K."/>
            <person name="Ho P.T."/>
            <person name="Jun S."/>
            <person name="Lee S.J."/>
            <person name="Kim Y."/>
            <person name="Won Y.J."/>
        </authorList>
    </citation>
    <scope>NUCLEOTIDE SEQUENCE [LARGE SCALE GENOMIC DNA]</scope>
    <source>
        <strain evidence="2">Wonlab-2016</strain>
    </source>
</reference>
<protein>
    <submittedName>
        <fullName evidence="2">Uncharacterized protein</fullName>
    </submittedName>
</protein>
<dbReference type="AlphaFoldDB" id="A0ABD0JKE0"/>
<evidence type="ECO:0000256" key="1">
    <source>
        <dbReference type="SAM" id="MobiDB-lite"/>
    </source>
</evidence>
<keyword evidence="3" id="KW-1185">Reference proteome</keyword>
<proteinExistence type="predicted"/>
<feature type="region of interest" description="Disordered" evidence="1">
    <location>
        <begin position="64"/>
        <end position="84"/>
    </location>
</feature>
<accession>A0ABD0JKE0</accession>
<gene>
    <name evidence="2" type="ORF">BaRGS_00033627</name>
</gene>
<evidence type="ECO:0000313" key="2">
    <source>
        <dbReference type="EMBL" id="KAK7475135.1"/>
    </source>
</evidence>
<name>A0ABD0JKE0_9CAEN</name>
<sequence length="105" mass="11597">MTRTVRPLEPILKKTCKTSKFLKNAGQLCQEDVMAESCRMAESLVDSVPELCRVYAKRLQESSCLRPSRSPPASSSTSPAPKLPGLSRYVALAQRTLGRVFKRGV</sequence>
<evidence type="ECO:0000313" key="3">
    <source>
        <dbReference type="Proteomes" id="UP001519460"/>
    </source>
</evidence>
<organism evidence="2 3">
    <name type="scientific">Batillaria attramentaria</name>
    <dbReference type="NCBI Taxonomy" id="370345"/>
    <lineage>
        <taxon>Eukaryota</taxon>
        <taxon>Metazoa</taxon>
        <taxon>Spiralia</taxon>
        <taxon>Lophotrochozoa</taxon>
        <taxon>Mollusca</taxon>
        <taxon>Gastropoda</taxon>
        <taxon>Caenogastropoda</taxon>
        <taxon>Sorbeoconcha</taxon>
        <taxon>Cerithioidea</taxon>
        <taxon>Batillariidae</taxon>
        <taxon>Batillaria</taxon>
    </lineage>
</organism>